<dbReference type="PANTHER" id="PTHR23501:SF58">
    <property type="entry name" value="LOW AFFINITY HEME TRANSPORTER STR3"/>
    <property type="match status" value="1"/>
</dbReference>
<dbReference type="GO" id="GO:0022857">
    <property type="term" value="F:transmembrane transporter activity"/>
    <property type="evidence" value="ECO:0007669"/>
    <property type="project" value="InterPro"/>
</dbReference>
<feature type="transmembrane region" description="Helical" evidence="6">
    <location>
        <begin position="428"/>
        <end position="446"/>
    </location>
</feature>
<proteinExistence type="predicted"/>
<dbReference type="SUPFAM" id="SSF103473">
    <property type="entry name" value="MFS general substrate transporter"/>
    <property type="match status" value="2"/>
</dbReference>
<feature type="transmembrane region" description="Helical" evidence="6">
    <location>
        <begin position="400"/>
        <end position="421"/>
    </location>
</feature>
<name>A0AA39GHY5_SARSR</name>
<dbReference type="GO" id="GO:0005886">
    <property type="term" value="C:plasma membrane"/>
    <property type="evidence" value="ECO:0007669"/>
    <property type="project" value="TreeGrafter"/>
</dbReference>
<dbReference type="Pfam" id="PF07690">
    <property type="entry name" value="MFS_1"/>
    <property type="match status" value="1"/>
</dbReference>
<feature type="region of interest" description="Disordered" evidence="5">
    <location>
        <begin position="606"/>
        <end position="628"/>
    </location>
</feature>
<feature type="transmembrane region" description="Helical" evidence="6">
    <location>
        <begin position="568"/>
        <end position="589"/>
    </location>
</feature>
<protein>
    <submittedName>
        <fullName evidence="7">Uncharacterized protein</fullName>
    </submittedName>
</protein>
<feature type="transmembrane region" description="Helical" evidence="6">
    <location>
        <begin position="492"/>
        <end position="516"/>
    </location>
</feature>
<feature type="transmembrane region" description="Helical" evidence="6">
    <location>
        <begin position="326"/>
        <end position="347"/>
    </location>
</feature>
<evidence type="ECO:0000256" key="2">
    <source>
        <dbReference type="ARBA" id="ARBA00022692"/>
    </source>
</evidence>
<feature type="transmembrane region" description="Helical" evidence="6">
    <location>
        <begin position="293"/>
        <end position="314"/>
    </location>
</feature>
<evidence type="ECO:0000313" key="7">
    <source>
        <dbReference type="EMBL" id="KAK0387683.1"/>
    </source>
</evidence>
<keyword evidence="3 6" id="KW-1133">Transmembrane helix</keyword>
<feature type="region of interest" description="Disordered" evidence="5">
    <location>
        <begin position="1"/>
        <end position="24"/>
    </location>
</feature>
<feature type="transmembrane region" description="Helical" evidence="6">
    <location>
        <begin position="89"/>
        <end position="109"/>
    </location>
</feature>
<dbReference type="Gene3D" id="1.20.1250.20">
    <property type="entry name" value="MFS general substrate transporter like domains"/>
    <property type="match status" value="1"/>
</dbReference>
<dbReference type="EMBL" id="JAPDFR010000003">
    <property type="protein sequence ID" value="KAK0387683.1"/>
    <property type="molecule type" value="Genomic_DNA"/>
</dbReference>
<dbReference type="InterPro" id="IPR011701">
    <property type="entry name" value="MFS"/>
</dbReference>
<feature type="transmembrane region" description="Helical" evidence="6">
    <location>
        <begin position="359"/>
        <end position="380"/>
    </location>
</feature>
<keyword evidence="4 6" id="KW-0472">Membrane</keyword>
<organism evidence="7 8">
    <name type="scientific">Sarocladium strictum</name>
    <name type="common">Black bundle disease fungus</name>
    <name type="synonym">Acremonium strictum</name>
    <dbReference type="NCBI Taxonomy" id="5046"/>
    <lineage>
        <taxon>Eukaryota</taxon>
        <taxon>Fungi</taxon>
        <taxon>Dikarya</taxon>
        <taxon>Ascomycota</taxon>
        <taxon>Pezizomycotina</taxon>
        <taxon>Sordariomycetes</taxon>
        <taxon>Hypocreomycetidae</taxon>
        <taxon>Hypocreales</taxon>
        <taxon>Sarocladiaceae</taxon>
        <taxon>Sarocladium</taxon>
    </lineage>
</organism>
<evidence type="ECO:0000256" key="4">
    <source>
        <dbReference type="ARBA" id="ARBA00023136"/>
    </source>
</evidence>
<dbReference type="AlphaFoldDB" id="A0AA39GHY5"/>
<accession>A0AA39GHY5</accession>
<feature type="transmembrane region" description="Helical" evidence="6">
    <location>
        <begin position="121"/>
        <end position="137"/>
    </location>
</feature>
<dbReference type="InterPro" id="IPR036259">
    <property type="entry name" value="MFS_trans_sf"/>
</dbReference>
<dbReference type="PANTHER" id="PTHR23501">
    <property type="entry name" value="MAJOR FACILITATOR SUPERFAMILY"/>
    <property type="match status" value="1"/>
</dbReference>
<feature type="compositionally biased region" description="Polar residues" evidence="5">
    <location>
        <begin position="1"/>
        <end position="14"/>
    </location>
</feature>
<evidence type="ECO:0000313" key="8">
    <source>
        <dbReference type="Proteomes" id="UP001175261"/>
    </source>
</evidence>
<evidence type="ECO:0000256" key="3">
    <source>
        <dbReference type="ARBA" id="ARBA00022989"/>
    </source>
</evidence>
<evidence type="ECO:0000256" key="6">
    <source>
        <dbReference type="SAM" id="Phobius"/>
    </source>
</evidence>
<feature type="transmembrane region" description="Helical" evidence="6">
    <location>
        <begin position="52"/>
        <end position="69"/>
    </location>
</feature>
<sequence>MTSEIKQAAPTPQETYREPEKAPVSQVGDIVQSQGVTRMEAIYREAKTNRTTFYLIGASVLVCAWAYSLDSSTTSYYSIDASSHYKQHSSVLATLSVATNIISAVAKPFIAKISDSTSRPYTYFLALLFYTIGYIVAASSQSISAYVTGESFVAVGGAGLDLINDIIVADLTPLEWRGFVSSLLSMPFVINTWFAGKIVDAISSRNQWRWGYGMFAIIMPAVLTPAIATLIYLDRQAKKHGIVNMASSSAARRAAAEVALSEGYDAPHGTITAPVVKDDETLREKVVRNLEEIDALGLLLLGFGWALLLLPFSLKTYAVDGWRNPSMIAMMVVGGILLIAYVVYEILWARVPSAPRRLVFNKTFLMAIIIDFFYMLAGRLRGLYWDSYVYIAKPWSYQDWVYYGNTLTLALCIFGPVAGLLQRWTHRYKAIQLVGLALKIIGMGIMLDGHRATINTGAMVMCQTLIGAGGAMSVVGSRVASQASVPHQDVALAISLLSLWSKIGSSIGAAIVAVIWSSQMPDQLRANLPPSATEADVTKIFGSVRSIRDLYEFGSPMREGSVEAYRQTLYYCIAPALALAFVPLVAACFQTNFYLGKQQNAVTNVGNDGLPLQEKDRNPEPLPPPKSRKEAFLRFWAGKQ</sequence>
<reference evidence="7" key="1">
    <citation type="submission" date="2022-10" db="EMBL/GenBank/DDBJ databases">
        <title>Determination and structural analysis of whole genome sequence of Sarocladium strictum F4-1.</title>
        <authorList>
            <person name="Hu L."/>
            <person name="Jiang Y."/>
        </authorList>
    </citation>
    <scope>NUCLEOTIDE SEQUENCE</scope>
    <source>
        <strain evidence="7">F4-1</strain>
    </source>
</reference>
<comment type="caution">
    <text evidence="7">The sequence shown here is derived from an EMBL/GenBank/DDBJ whole genome shotgun (WGS) entry which is preliminary data.</text>
</comment>
<keyword evidence="2 6" id="KW-0812">Transmembrane</keyword>
<evidence type="ECO:0000256" key="5">
    <source>
        <dbReference type="SAM" id="MobiDB-lite"/>
    </source>
</evidence>
<comment type="subcellular location">
    <subcellularLocation>
        <location evidence="1">Membrane</location>
        <topology evidence="1">Multi-pass membrane protein</topology>
    </subcellularLocation>
</comment>
<feature type="transmembrane region" description="Helical" evidence="6">
    <location>
        <begin position="214"/>
        <end position="233"/>
    </location>
</feature>
<feature type="transmembrane region" description="Helical" evidence="6">
    <location>
        <begin position="458"/>
        <end position="480"/>
    </location>
</feature>
<dbReference type="Proteomes" id="UP001175261">
    <property type="component" value="Unassembled WGS sequence"/>
</dbReference>
<gene>
    <name evidence="7" type="ORF">NLU13_3928</name>
</gene>
<evidence type="ECO:0000256" key="1">
    <source>
        <dbReference type="ARBA" id="ARBA00004141"/>
    </source>
</evidence>
<keyword evidence="8" id="KW-1185">Reference proteome</keyword>